<proteinExistence type="predicted"/>
<evidence type="ECO:0000256" key="1">
    <source>
        <dbReference type="SAM" id="Phobius"/>
    </source>
</evidence>
<gene>
    <name evidence="2" type="ORF">J0911_08700</name>
</gene>
<feature type="transmembrane region" description="Helical" evidence="1">
    <location>
        <begin position="20"/>
        <end position="38"/>
    </location>
</feature>
<keyword evidence="3" id="KW-1185">Reference proteome</keyword>
<keyword evidence="1" id="KW-1133">Transmembrane helix</keyword>
<keyword evidence="1" id="KW-0472">Membrane</keyword>
<reference evidence="3" key="1">
    <citation type="submission" date="2023-07" db="EMBL/GenBank/DDBJ databases">
        <title>Myceligenerans salitolerans sp. nov., a halotolerant actinomycete isolated from a salt lake in Xinjiang, China.</title>
        <authorList>
            <person name="Guan T."/>
        </authorList>
    </citation>
    <scope>NUCLEOTIDE SEQUENCE [LARGE SCALE GENOMIC DNA]</scope>
    <source>
        <strain evidence="3">XHU 5031</strain>
    </source>
</reference>
<sequence length="56" mass="5822">MARTPAQRSLGPLVVPALAVRLWVGVAVMGALFPYVVLHGPRHGAGRVEAPHAAEA</sequence>
<evidence type="ECO:0000313" key="3">
    <source>
        <dbReference type="Proteomes" id="UP000664617"/>
    </source>
</evidence>
<evidence type="ECO:0000313" key="2">
    <source>
        <dbReference type="EMBL" id="MBO0609110.1"/>
    </source>
</evidence>
<name>A0ABS3I844_9MICO</name>
<dbReference type="EMBL" id="JAFMPK010000034">
    <property type="protein sequence ID" value="MBO0609110.1"/>
    <property type="molecule type" value="Genomic_DNA"/>
</dbReference>
<keyword evidence="1" id="KW-0812">Transmembrane</keyword>
<accession>A0ABS3I844</accession>
<dbReference type="RefSeq" id="WP_207275063.1">
    <property type="nucleotide sequence ID" value="NZ_JAFMPK010000034.1"/>
</dbReference>
<comment type="caution">
    <text evidence="2">The sequence shown here is derived from an EMBL/GenBank/DDBJ whole genome shotgun (WGS) entry which is preliminary data.</text>
</comment>
<protein>
    <submittedName>
        <fullName evidence="2">Uncharacterized protein</fullName>
    </submittedName>
</protein>
<dbReference type="Proteomes" id="UP000664617">
    <property type="component" value="Unassembled WGS sequence"/>
</dbReference>
<organism evidence="2 3">
    <name type="scientific">Myceligenerans salitolerans</name>
    <dbReference type="NCBI Taxonomy" id="1230528"/>
    <lineage>
        <taxon>Bacteria</taxon>
        <taxon>Bacillati</taxon>
        <taxon>Actinomycetota</taxon>
        <taxon>Actinomycetes</taxon>
        <taxon>Micrococcales</taxon>
        <taxon>Promicromonosporaceae</taxon>
        <taxon>Myceligenerans</taxon>
    </lineage>
</organism>